<organism evidence="2">
    <name type="scientific">Zea mays</name>
    <name type="common">Maize</name>
    <dbReference type="NCBI Taxonomy" id="4577"/>
    <lineage>
        <taxon>Eukaryota</taxon>
        <taxon>Viridiplantae</taxon>
        <taxon>Streptophyta</taxon>
        <taxon>Embryophyta</taxon>
        <taxon>Tracheophyta</taxon>
        <taxon>Spermatophyta</taxon>
        <taxon>Magnoliopsida</taxon>
        <taxon>Liliopsida</taxon>
        <taxon>Poales</taxon>
        <taxon>Poaceae</taxon>
        <taxon>PACMAD clade</taxon>
        <taxon>Panicoideae</taxon>
        <taxon>Andropogonodae</taxon>
        <taxon>Andropogoneae</taxon>
        <taxon>Tripsacinae</taxon>
        <taxon>Zea</taxon>
    </lineage>
</organism>
<dbReference type="AlphaFoldDB" id="A0A1D6MUR7"/>
<reference evidence="2" key="1">
    <citation type="submission" date="2015-12" db="EMBL/GenBank/DDBJ databases">
        <title>Update maize B73 reference genome by single molecule sequencing technologies.</title>
        <authorList>
            <consortium name="Maize Genome Sequencing Project"/>
            <person name="Ware D."/>
        </authorList>
    </citation>
    <scope>NUCLEOTIDE SEQUENCE [LARGE SCALE GENOMIC DNA]</scope>
    <source>
        <tissue evidence="2">Seedling</tissue>
    </source>
</reference>
<proteinExistence type="predicted"/>
<evidence type="ECO:0000313" key="2">
    <source>
        <dbReference type="EMBL" id="ONM32583.1"/>
    </source>
</evidence>
<accession>A0A1D6MUR7</accession>
<feature type="compositionally biased region" description="Pro residues" evidence="1">
    <location>
        <begin position="50"/>
        <end position="66"/>
    </location>
</feature>
<name>A0A1D6MUR7_MAIZE</name>
<evidence type="ECO:0000256" key="1">
    <source>
        <dbReference type="SAM" id="MobiDB-lite"/>
    </source>
</evidence>
<feature type="region of interest" description="Disordered" evidence="1">
    <location>
        <begin position="44"/>
        <end position="71"/>
    </location>
</feature>
<dbReference type="EMBL" id="CM007649">
    <property type="protein sequence ID" value="ONM32583.1"/>
    <property type="molecule type" value="Genomic_DNA"/>
</dbReference>
<dbReference type="InterPro" id="IPR038951">
    <property type="entry name" value="OEP37-like"/>
</dbReference>
<dbReference type="GO" id="GO:0005216">
    <property type="term" value="F:monoatomic ion channel activity"/>
    <property type="evidence" value="ECO:0007669"/>
    <property type="project" value="InterPro"/>
</dbReference>
<gene>
    <name evidence="2" type="ORF">ZEAMMB73_Zm00001d041179</name>
</gene>
<dbReference type="PANTHER" id="PTHR35484:SF1">
    <property type="entry name" value="OUTER ENVELOPE PORE PROTEIN 37 CHLOROPLASTIC"/>
    <property type="match status" value="1"/>
</dbReference>
<dbReference type="PANTHER" id="PTHR35484">
    <property type="entry name" value="OUTER ENVELOPE PORE PROTEIN 37, CHLOROPLASTIC"/>
    <property type="match status" value="1"/>
</dbReference>
<protein>
    <submittedName>
        <fullName evidence="2">Outer envelope pore protein 37 chloroplastic</fullName>
    </submittedName>
</protein>
<dbReference type="GO" id="GO:0006812">
    <property type="term" value="P:monoatomic cation transport"/>
    <property type="evidence" value="ECO:0007669"/>
    <property type="project" value="InterPro"/>
</dbReference>
<sequence>MLLLELVATDTTCILHSLLCSPPLSFLSHSPHYMAAPVLLTIPTMDEEGAPPPAPASPSRTPPQQEPKPAVLRWRPPVRVTSEFDSERRLFSHRLSCRVLDGLAKLRLRISHGAGGGGILWGPTDVGLLARNFSVVVDPATRGAVLRGAADLAGSLRLRASHNTKNCQTGEQSYYIHVGCSALCLSMSCNYEYDKSIVSCIQLDRCFQFKYHSVKPRATFFFPNGEVSIKEKILDERDRILSVNGLVKSRVLHGVCTAVYNDNVMSIKYRYKDDEVSFIPSISLPSNSLSFAFKRQLTPLDKLSYWYNFDTNYWGAIYKHKAHKHLKWKAGYESDNRLGWASLWVGDAGGSTKEAPLKAKIHLTLKVPQDNIQNSVVVFHVKKRWDF</sequence>
<dbReference type="ExpressionAtlas" id="A0A1D6MUR7">
    <property type="expression patterns" value="baseline and differential"/>
</dbReference>